<name>X1FIC0_9ZZZZ</name>
<keyword evidence="8" id="KW-0234">DNA repair</keyword>
<keyword evidence="1" id="KW-0963">Cytoplasm</keyword>
<dbReference type="GO" id="GO:0009378">
    <property type="term" value="F:four-way junction helicase activity"/>
    <property type="evidence" value="ECO:0007669"/>
    <property type="project" value="InterPro"/>
</dbReference>
<dbReference type="PANTHER" id="PTHR42848:SF1">
    <property type="entry name" value="HOLLIDAY JUNCTION BRANCH MIGRATION COMPLEX SUBUNIT RUVB"/>
    <property type="match status" value="1"/>
</dbReference>
<dbReference type="InterPro" id="IPR003593">
    <property type="entry name" value="AAA+_ATPase"/>
</dbReference>
<reference evidence="10" key="1">
    <citation type="journal article" date="2014" name="Front. Microbiol.">
        <title>High frequency of phylogenetically diverse reductive dehalogenase-homologous genes in deep subseafloor sedimentary metagenomes.</title>
        <authorList>
            <person name="Kawai M."/>
            <person name="Futagami T."/>
            <person name="Toyoda A."/>
            <person name="Takaki Y."/>
            <person name="Nishi S."/>
            <person name="Hori S."/>
            <person name="Arai W."/>
            <person name="Tsubouchi T."/>
            <person name="Morono Y."/>
            <person name="Uchiyama I."/>
            <person name="Ito T."/>
            <person name="Fujiyama A."/>
            <person name="Inagaki F."/>
            <person name="Takami H."/>
        </authorList>
    </citation>
    <scope>NUCLEOTIDE SEQUENCE</scope>
    <source>
        <strain evidence="10">Expedition CK06-06</strain>
    </source>
</reference>
<dbReference type="InterPro" id="IPR041445">
    <property type="entry name" value="AAA_lid_4"/>
</dbReference>
<dbReference type="InterPro" id="IPR008824">
    <property type="entry name" value="RuvB-like_N"/>
</dbReference>
<dbReference type="Pfam" id="PF05491">
    <property type="entry name" value="WHD_RuvB"/>
    <property type="match status" value="1"/>
</dbReference>
<sequence>MEAVLTPVKTKEDLLFEDSLRPRNFKEFVGQETVKSNLKIFIEAARKRDEHLDHVLLYGPPGLGKTSLAYLIANEMGVGIKPTSGPVIERIGDLSAILSNLQMKEILFLDEIHRLHPSVEEILYSAMEDFRLDIVIGQGPSARSHKLHLKKFTLIGATTRAGRITPPLRGRFGIIHRLDYYRKEDLAKIIKRSASIIKVAIDDKGADQIAHRSRGTPRVANRLLRRVRDYADVKGEGKITGKEATNALDMMEVDILGLDEVDRKILLTIIENFSGGPVGINTIAAAIDEEKDTIESIYEPFLMRIGFLERTTRGRRVTKKAYTHLGLLSSSTPQGRLFKESKK</sequence>
<dbReference type="Pfam" id="PF17864">
    <property type="entry name" value="AAA_lid_4"/>
    <property type="match status" value="1"/>
</dbReference>
<evidence type="ECO:0000256" key="1">
    <source>
        <dbReference type="ARBA" id="ARBA00022490"/>
    </source>
</evidence>
<dbReference type="InterPro" id="IPR027417">
    <property type="entry name" value="P-loop_NTPase"/>
</dbReference>
<dbReference type="GO" id="GO:0005524">
    <property type="term" value="F:ATP binding"/>
    <property type="evidence" value="ECO:0007669"/>
    <property type="project" value="UniProtKB-KW"/>
</dbReference>
<dbReference type="InterPro" id="IPR036388">
    <property type="entry name" value="WH-like_DNA-bd_sf"/>
</dbReference>
<dbReference type="EMBL" id="BARU01006058">
    <property type="protein sequence ID" value="GAH44707.1"/>
    <property type="molecule type" value="Genomic_DNA"/>
</dbReference>
<dbReference type="NCBIfam" id="TIGR00635">
    <property type="entry name" value="ruvB"/>
    <property type="match status" value="1"/>
</dbReference>
<evidence type="ECO:0000256" key="4">
    <source>
        <dbReference type="ARBA" id="ARBA00022801"/>
    </source>
</evidence>
<dbReference type="Gene3D" id="3.40.50.300">
    <property type="entry name" value="P-loop containing nucleotide triphosphate hydrolases"/>
    <property type="match status" value="1"/>
</dbReference>
<keyword evidence="4" id="KW-0378">Hydrolase</keyword>
<accession>X1FIC0</accession>
<proteinExistence type="inferred from homology"/>
<dbReference type="Pfam" id="PF05496">
    <property type="entry name" value="RuvB_N"/>
    <property type="match status" value="1"/>
</dbReference>
<keyword evidence="3" id="KW-0227">DNA damage</keyword>
<evidence type="ECO:0000256" key="2">
    <source>
        <dbReference type="ARBA" id="ARBA00022741"/>
    </source>
</evidence>
<comment type="caution">
    <text evidence="10">The sequence shown here is derived from an EMBL/GenBank/DDBJ whole genome shotgun (WGS) entry which is preliminary data.</text>
</comment>
<organism evidence="10">
    <name type="scientific">marine sediment metagenome</name>
    <dbReference type="NCBI Taxonomy" id="412755"/>
    <lineage>
        <taxon>unclassified sequences</taxon>
        <taxon>metagenomes</taxon>
        <taxon>ecological metagenomes</taxon>
    </lineage>
</organism>
<keyword evidence="7" id="KW-0233">DNA recombination</keyword>
<evidence type="ECO:0000256" key="6">
    <source>
        <dbReference type="ARBA" id="ARBA00023125"/>
    </source>
</evidence>
<keyword evidence="5" id="KW-0067">ATP-binding</keyword>
<evidence type="ECO:0000256" key="7">
    <source>
        <dbReference type="ARBA" id="ARBA00023172"/>
    </source>
</evidence>
<dbReference type="GO" id="GO:0006281">
    <property type="term" value="P:DNA repair"/>
    <property type="evidence" value="ECO:0007669"/>
    <property type="project" value="UniProtKB-KW"/>
</dbReference>
<protein>
    <recommendedName>
        <fullName evidence="9">AAA+ ATPase domain-containing protein</fullName>
    </recommendedName>
</protein>
<evidence type="ECO:0000256" key="8">
    <source>
        <dbReference type="ARBA" id="ARBA00023204"/>
    </source>
</evidence>
<feature type="domain" description="AAA+ ATPase" evidence="9">
    <location>
        <begin position="51"/>
        <end position="182"/>
    </location>
</feature>
<dbReference type="CDD" id="cd00009">
    <property type="entry name" value="AAA"/>
    <property type="match status" value="1"/>
</dbReference>
<dbReference type="GO" id="GO:0016787">
    <property type="term" value="F:hydrolase activity"/>
    <property type="evidence" value="ECO:0007669"/>
    <property type="project" value="UniProtKB-KW"/>
</dbReference>
<dbReference type="SUPFAM" id="SSF46785">
    <property type="entry name" value="Winged helix' DNA-binding domain"/>
    <property type="match status" value="1"/>
</dbReference>
<dbReference type="SMART" id="SM00382">
    <property type="entry name" value="AAA"/>
    <property type="match status" value="1"/>
</dbReference>
<dbReference type="NCBIfam" id="NF000868">
    <property type="entry name" value="PRK00080.1"/>
    <property type="match status" value="1"/>
</dbReference>
<dbReference type="HAMAP" id="MF_00016">
    <property type="entry name" value="DNA_HJ_migration_RuvB"/>
    <property type="match status" value="1"/>
</dbReference>
<dbReference type="PANTHER" id="PTHR42848">
    <property type="match status" value="1"/>
</dbReference>
<evidence type="ECO:0000259" key="9">
    <source>
        <dbReference type="SMART" id="SM00382"/>
    </source>
</evidence>
<evidence type="ECO:0000313" key="10">
    <source>
        <dbReference type="EMBL" id="GAH44707.1"/>
    </source>
</evidence>
<gene>
    <name evidence="10" type="ORF">S03H2_11902</name>
</gene>
<dbReference type="InterPro" id="IPR036390">
    <property type="entry name" value="WH_DNA-bd_sf"/>
</dbReference>
<dbReference type="InterPro" id="IPR004605">
    <property type="entry name" value="DNA_helicase_Holl-junc_RuvB"/>
</dbReference>
<dbReference type="GO" id="GO:0003677">
    <property type="term" value="F:DNA binding"/>
    <property type="evidence" value="ECO:0007669"/>
    <property type="project" value="UniProtKB-KW"/>
</dbReference>
<keyword evidence="6" id="KW-0238">DNA-binding</keyword>
<keyword evidence="2" id="KW-0547">Nucleotide-binding</keyword>
<dbReference type="InterPro" id="IPR008823">
    <property type="entry name" value="RuvB_wg_C"/>
</dbReference>
<dbReference type="Gene3D" id="1.10.10.10">
    <property type="entry name" value="Winged helix-like DNA-binding domain superfamily/Winged helix DNA-binding domain"/>
    <property type="match status" value="1"/>
</dbReference>
<evidence type="ECO:0000256" key="5">
    <source>
        <dbReference type="ARBA" id="ARBA00022840"/>
    </source>
</evidence>
<dbReference type="SUPFAM" id="SSF52540">
    <property type="entry name" value="P-loop containing nucleoside triphosphate hydrolases"/>
    <property type="match status" value="1"/>
</dbReference>
<dbReference type="AlphaFoldDB" id="X1FIC0"/>
<evidence type="ECO:0000256" key="3">
    <source>
        <dbReference type="ARBA" id="ARBA00022763"/>
    </source>
</evidence>
<dbReference type="GO" id="GO:0006310">
    <property type="term" value="P:DNA recombination"/>
    <property type="evidence" value="ECO:0007669"/>
    <property type="project" value="UniProtKB-KW"/>
</dbReference>
<dbReference type="Gene3D" id="1.10.8.60">
    <property type="match status" value="1"/>
</dbReference>